<dbReference type="AlphaFoldDB" id="A0A9D2DKK1"/>
<gene>
    <name evidence="1" type="ORF">IAA22_05120</name>
</gene>
<evidence type="ECO:0000313" key="2">
    <source>
        <dbReference type="Proteomes" id="UP000824029"/>
    </source>
</evidence>
<reference evidence="1" key="1">
    <citation type="journal article" date="2021" name="PeerJ">
        <title>Extensive microbial diversity within the chicken gut microbiome revealed by metagenomics and culture.</title>
        <authorList>
            <person name="Gilroy R."/>
            <person name="Ravi A."/>
            <person name="Getino M."/>
            <person name="Pursley I."/>
            <person name="Horton D.L."/>
            <person name="Alikhan N.F."/>
            <person name="Baker D."/>
            <person name="Gharbi K."/>
            <person name="Hall N."/>
            <person name="Watson M."/>
            <person name="Adriaenssens E.M."/>
            <person name="Foster-Nyarko E."/>
            <person name="Jarju S."/>
            <person name="Secka A."/>
            <person name="Antonio M."/>
            <person name="Oren A."/>
            <person name="Chaudhuri R.R."/>
            <person name="La Ragione R."/>
            <person name="Hildebrand F."/>
            <person name="Pallen M.J."/>
        </authorList>
    </citation>
    <scope>NUCLEOTIDE SEQUENCE</scope>
    <source>
        <strain evidence="1">ChiHecolR3B27-1887</strain>
    </source>
</reference>
<evidence type="ECO:0000313" key="1">
    <source>
        <dbReference type="EMBL" id="HIZ18469.1"/>
    </source>
</evidence>
<comment type="caution">
    <text evidence="1">The sequence shown here is derived from an EMBL/GenBank/DDBJ whole genome shotgun (WGS) entry which is preliminary data.</text>
</comment>
<reference evidence="1" key="2">
    <citation type="submission" date="2021-04" db="EMBL/GenBank/DDBJ databases">
        <authorList>
            <person name="Gilroy R."/>
        </authorList>
    </citation>
    <scope>NUCLEOTIDE SEQUENCE</scope>
    <source>
        <strain evidence="1">ChiHecolR3B27-1887</strain>
    </source>
</reference>
<name>A0A9D2DKK1_9ACTN</name>
<dbReference type="Proteomes" id="UP000824029">
    <property type="component" value="Unassembled WGS sequence"/>
</dbReference>
<protein>
    <submittedName>
        <fullName evidence="1">Uncharacterized protein</fullName>
    </submittedName>
</protein>
<accession>A0A9D2DKK1</accession>
<organism evidence="1 2">
    <name type="scientific">Candidatus Olsenella stercoravium</name>
    <dbReference type="NCBI Taxonomy" id="2838713"/>
    <lineage>
        <taxon>Bacteria</taxon>
        <taxon>Bacillati</taxon>
        <taxon>Actinomycetota</taxon>
        <taxon>Coriobacteriia</taxon>
        <taxon>Coriobacteriales</taxon>
        <taxon>Atopobiaceae</taxon>
        <taxon>Olsenella</taxon>
    </lineage>
</organism>
<dbReference type="EMBL" id="DXBZ01000096">
    <property type="protein sequence ID" value="HIZ18469.1"/>
    <property type="molecule type" value="Genomic_DNA"/>
</dbReference>
<proteinExistence type="predicted"/>
<sequence length="159" mass="17516">MTDDAERREVTADLSRAVEARLKGKSGIYAPEVEVPGGRVDYMAFHPYNPITMGGVCAATVERGTFACYEVKSCWDDYTSGHGLNFVGDENWLVCPRDLAERLRGKSIGCGILVPDKAGRLRTFVEQPFGGYRKLSASELIWRMIRTSYGIEGGAQNAD</sequence>